<evidence type="ECO:0000256" key="9">
    <source>
        <dbReference type="SAM" id="SignalP"/>
    </source>
</evidence>
<dbReference type="Proteomes" id="UP000008672">
    <property type="component" value="Unassembled WGS sequence"/>
</dbReference>
<dbReference type="PANTHER" id="PTHR46096">
    <property type="entry name" value="PERFORIN-1"/>
    <property type="match status" value="1"/>
</dbReference>
<dbReference type="GO" id="GO:0051607">
    <property type="term" value="P:defense response to virus"/>
    <property type="evidence" value="ECO:0007669"/>
    <property type="project" value="TreeGrafter"/>
</dbReference>
<dbReference type="GeneTree" id="ENSGT00530000063725"/>
<name>H3A941_LATCH</name>
<keyword evidence="6" id="KW-0204">Cytolysis</keyword>
<protein>
    <submittedName>
        <fullName evidence="12">Perforin 1</fullName>
    </submittedName>
</protein>
<dbReference type="GO" id="GO:0022829">
    <property type="term" value="F:wide pore channel activity"/>
    <property type="evidence" value="ECO:0007669"/>
    <property type="project" value="TreeGrafter"/>
</dbReference>
<reference evidence="12" key="3">
    <citation type="submission" date="2025-09" db="UniProtKB">
        <authorList>
            <consortium name="Ensembl"/>
        </authorList>
    </citation>
    <scope>IDENTIFICATION</scope>
</reference>
<keyword evidence="8" id="KW-1015">Disulfide bond</keyword>
<dbReference type="Pfam" id="PF01823">
    <property type="entry name" value="MACPF"/>
    <property type="match status" value="1"/>
</dbReference>
<evidence type="ECO:0000256" key="1">
    <source>
        <dbReference type="ARBA" id="ARBA00004370"/>
    </source>
</evidence>
<feature type="domain" description="C2" evidence="10">
    <location>
        <begin position="403"/>
        <end position="519"/>
    </location>
</feature>
<reference evidence="13" key="1">
    <citation type="submission" date="2011-08" db="EMBL/GenBank/DDBJ databases">
        <title>The draft genome of Latimeria chalumnae.</title>
        <authorList>
            <person name="Di Palma F."/>
            <person name="Alfoldi J."/>
            <person name="Johnson J."/>
            <person name="Berlin A."/>
            <person name="Gnerre S."/>
            <person name="Jaffe D."/>
            <person name="MacCallum I."/>
            <person name="Young S."/>
            <person name="Walker B.J."/>
            <person name="Lander E."/>
            <person name="Lindblad-Toh K."/>
        </authorList>
    </citation>
    <scope>NUCLEOTIDE SEQUENCE [LARGE SCALE GENOMIC DNA]</scope>
    <source>
        <strain evidence="13">Wild caught</strain>
    </source>
</reference>
<dbReference type="Ensembl" id="ENSLACT00000006214.1">
    <property type="protein sequence ID" value="ENSLACP00000006162.1"/>
    <property type="gene ID" value="ENSLACG00000005467.1"/>
</dbReference>
<dbReference type="Pfam" id="PF00168">
    <property type="entry name" value="C2"/>
    <property type="match status" value="1"/>
</dbReference>
<dbReference type="PROSITE" id="PS50004">
    <property type="entry name" value="C2"/>
    <property type="match status" value="1"/>
</dbReference>
<keyword evidence="4" id="KW-0964">Secreted</keyword>
<keyword evidence="7" id="KW-0472">Membrane</keyword>
<evidence type="ECO:0000256" key="7">
    <source>
        <dbReference type="ARBA" id="ARBA00023136"/>
    </source>
</evidence>
<evidence type="ECO:0000256" key="4">
    <source>
        <dbReference type="ARBA" id="ARBA00022525"/>
    </source>
</evidence>
<dbReference type="EMBL" id="AFYH01187407">
    <property type="status" value="NOT_ANNOTATED_CDS"/>
    <property type="molecule type" value="Genomic_DNA"/>
</dbReference>
<dbReference type="PRINTS" id="PR00764">
    <property type="entry name" value="COMPLEMENTC9"/>
</dbReference>
<dbReference type="GO" id="GO:0001913">
    <property type="term" value="P:T cell mediated cytotoxicity"/>
    <property type="evidence" value="ECO:0007669"/>
    <property type="project" value="TreeGrafter"/>
</dbReference>
<dbReference type="PROSITE" id="PS51257">
    <property type="entry name" value="PROKAR_LIPOPROTEIN"/>
    <property type="match status" value="1"/>
</dbReference>
<evidence type="ECO:0000256" key="3">
    <source>
        <dbReference type="ARBA" id="ARBA00009214"/>
    </source>
</evidence>
<dbReference type="GO" id="GO:0031640">
    <property type="term" value="P:killing of cells of another organism"/>
    <property type="evidence" value="ECO:0007669"/>
    <property type="project" value="UniProtKB-KW"/>
</dbReference>
<evidence type="ECO:0000313" key="13">
    <source>
        <dbReference type="Proteomes" id="UP000008672"/>
    </source>
</evidence>
<sequence>MRQHSLTHLLASWGLCLMPLLYWGISFACQVGTRNECKTAGFIPGHNLAGEGFDIVTLKRKGAYVIDTKKWQEKDGTCTLCMNSLLEQPIHQKIPLSVKDWRVQTECKRKLSSSVYESSSALLESSSSIVNNDWRVGLDITPNPNSEMKMVMAGSHSRLADFSMSKSRQDKYSFTSHELYCSYYRYRLSEKPQLTKEFYRVLKRLPKTYDTNTKSQYRQVIDTFGTHFIKQVNLGGRVKDVTAIRTCEASVEGLTVDEVKDCLELEASATIGDKGKGETTAKLCKELTKKKDFKGSFHETFNERESEITGGDASTSIDILFSDGQDASVFGKWMESLKTSPDIISYSLEPIHRLLRFRGPQQNNLRKAVSDYILQRSLQNNCSNSCPTGSTPSRHDPCACTCHAGHGIDSMCCSKDRGLAKVSVNINDATGLWGDYSTATDAYVKVLFEGKELRTPVIWNNNNPRWNVHFDLGFVKLTQHSSVTVEVWDEDNKYDDDLLGKCDEHIISGTHSKACYLTHGSINFDISVTCGPHLGGKTCQEYVSSP</sequence>
<dbReference type="PROSITE" id="PS00279">
    <property type="entry name" value="MACPF_1"/>
    <property type="match status" value="1"/>
</dbReference>
<evidence type="ECO:0000259" key="10">
    <source>
        <dbReference type="PROSITE" id="PS50004"/>
    </source>
</evidence>
<dbReference type="HOGENOM" id="CLU_039516_2_0_1"/>
<dbReference type="SMART" id="SM00239">
    <property type="entry name" value="C2"/>
    <property type="match status" value="1"/>
</dbReference>
<evidence type="ECO:0000256" key="2">
    <source>
        <dbReference type="ARBA" id="ARBA00004613"/>
    </source>
</evidence>
<keyword evidence="5 9" id="KW-0732">Signal</keyword>
<comment type="similarity">
    <text evidence="3">Belongs to the complement C6/C7/C8/C9 family.</text>
</comment>
<dbReference type="GO" id="GO:0001771">
    <property type="term" value="P:immunological synapse formation"/>
    <property type="evidence" value="ECO:0007669"/>
    <property type="project" value="TreeGrafter"/>
</dbReference>
<dbReference type="InterPro" id="IPR052784">
    <property type="entry name" value="Perforin-1_pore-forming"/>
</dbReference>
<dbReference type="InterPro" id="IPR020863">
    <property type="entry name" value="MACPF_CS"/>
</dbReference>
<feature type="chain" id="PRO_5003579696" evidence="9">
    <location>
        <begin position="29"/>
        <end position="546"/>
    </location>
</feature>
<dbReference type="GO" id="GO:0005576">
    <property type="term" value="C:extracellular region"/>
    <property type="evidence" value="ECO:0007669"/>
    <property type="project" value="UniProtKB-SubCell"/>
</dbReference>
<dbReference type="InterPro" id="IPR035892">
    <property type="entry name" value="C2_domain_sf"/>
</dbReference>
<gene>
    <name evidence="12" type="primary">LOC102350216</name>
</gene>
<dbReference type="PROSITE" id="PS51412">
    <property type="entry name" value="MACPF_2"/>
    <property type="match status" value="1"/>
</dbReference>
<evidence type="ECO:0000256" key="8">
    <source>
        <dbReference type="ARBA" id="ARBA00023157"/>
    </source>
</evidence>
<comment type="subcellular location">
    <subcellularLocation>
        <location evidence="1">Membrane</location>
    </subcellularLocation>
    <subcellularLocation>
        <location evidence="2">Secreted</location>
    </subcellularLocation>
</comment>
<evidence type="ECO:0000313" key="12">
    <source>
        <dbReference type="Ensembl" id="ENSLACP00000006162.1"/>
    </source>
</evidence>
<dbReference type="FunCoup" id="H3A941">
    <property type="interactions" value="260"/>
</dbReference>
<dbReference type="AlphaFoldDB" id="H3A941"/>
<feature type="domain" description="MACPF" evidence="11">
    <location>
        <begin position="33"/>
        <end position="380"/>
    </location>
</feature>
<dbReference type="OMA" id="LCKNALQ"/>
<accession>H3A941</accession>
<organism evidence="12 13">
    <name type="scientific">Latimeria chalumnae</name>
    <name type="common">Coelacanth</name>
    <dbReference type="NCBI Taxonomy" id="7897"/>
    <lineage>
        <taxon>Eukaryota</taxon>
        <taxon>Metazoa</taxon>
        <taxon>Chordata</taxon>
        <taxon>Craniata</taxon>
        <taxon>Vertebrata</taxon>
        <taxon>Euteleostomi</taxon>
        <taxon>Coelacanthiformes</taxon>
        <taxon>Coelacanthidae</taxon>
        <taxon>Latimeria</taxon>
    </lineage>
</organism>
<feature type="signal peptide" evidence="9">
    <location>
        <begin position="1"/>
        <end position="28"/>
    </location>
</feature>
<dbReference type="InterPro" id="IPR020864">
    <property type="entry name" value="MACPF"/>
</dbReference>
<dbReference type="STRING" id="7897.ENSLACP00000006162"/>
<proteinExistence type="inferred from homology"/>
<dbReference type="PANTHER" id="PTHR46096:SF3">
    <property type="entry name" value="PERFORIN-1"/>
    <property type="match status" value="1"/>
</dbReference>
<evidence type="ECO:0000256" key="6">
    <source>
        <dbReference type="ARBA" id="ARBA00022852"/>
    </source>
</evidence>
<dbReference type="GO" id="GO:0005579">
    <property type="term" value="C:membrane attack complex"/>
    <property type="evidence" value="ECO:0007669"/>
    <property type="project" value="InterPro"/>
</dbReference>
<dbReference type="SUPFAM" id="SSF49562">
    <property type="entry name" value="C2 domain (Calcium/lipid-binding domain, CaLB)"/>
    <property type="match status" value="1"/>
</dbReference>
<dbReference type="eggNOG" id="ENOG502RQWS">
    <property type="taxonomic scope" value="Eukaryota"/>
</dbReference>
<dbReference type="InterPro" id="IPR000008">
    <property type="entry name" value="C2_dom"/>
</dbReference>
<dbReference type="InParanoid" id="H3A941"/>
<reference evidence="12" key="2">
    <citation type="submission" date="2025-08" db="UniProtKB">
        <authorList>
            <consortium name="Ensembl"/>
        </authorList>
    </citation>
    <scope>IDENTIFICATION</scope>
</reference>
<evidence type="ECO:0000259" key="11">
    <source>
        <dbReference type="PROSITE" id="PS51412"/>
    </source>
</evidence>
<dbReference type="InterPro" id="IPR001862">
    <property type="entry name" value="MAC_perforin"/>
</dbReference>
<dbReference type="Gene3D" id="2.60.40.150">
    <property type="entry name" value="C2 domain"/>
    <property type="match status" value="1"/>
</dbReference>
<dbReference type="EMBL" id="AFYH01187406">
    <property type="status" value="NOT_ANNOTATED_CDS"/>
    <property type="molecule type" value="Genomic_DNA"/>
</dbReference>
<dbReference type="SMART" id="SM00457">
    <property type="entry name" value="MACPF"/>
    <property type="match status" value="1"/>
</dbReference>
<keyword evidence="13" id="KW-1185">Reference proteome</keyword>
<evidence type="ECO:0000256" key="5">
    <source>
        <dbReference type="ARBA" id="ARBA00022729"/>
    </source>
</evidence>